<name>A0A379LYT3_9NOCA</name>
<evidence type="ECO:0000256" key="4">
    <source>
        <dbReference type="ARBA" id="ARBA00022989"/>
    </source>
</evidence>
<evidence type="ECO:0000256" key="1">
    <source>
        <dbReference type="ARBA" id="ARBA00004162"/>
    </source>
</evidence>
<protein>
    <submittedName>
        <fullName evidence="8">Stress-response transcriptional regulator protein PspC</fullName>
    </submittedName>
</protein>
<evidence type="ECO:0000256" key="2">
    <source>
        <dbReference type="ARBA" id="ARBA00022475"/>
    </source>
</evidence>
<proteinExistence type="predicted"/>
<feature type="transmembrane region" description="Helical" evidence="6">
    <location>
        <begin position="44"/>
        <end position="64"/>
    </location>
</feature>
<dbReference type="InterPro" id="IPR007168">
    <property type="entry name" value="Phageshock_PspC_N"/>
</dbReference>
<dbReference type="EMBL" id="UGVI01000001">
    <property type="protein sequence ID" value="SUE15201.1"/>
    <property type="molecule type" value="Genomic_DNA"/>
</dbReference>
<evidence type="ECO:0000256" key="5">
    <source>
        <dbReference type="ARBA" id="ARBA00023136"/>
    </source>
</evidence>
<dbReference type="OrthoDB" id="7359894at2"/>
<keyword evidence="4 6" id="KW-1133">Transmembrane helix</keyword>
<evidence type="ECO:0000256" key="3">
    <source>
        <dbReference type="ARBA" id="ARBA00022692"/>
    </source>
</evidence>
<comment type="subcellular location">
    <subcellularLocation>
        <location evidence="1">Cell membrane</location>
        <topology evidence="1">Single-pass membrane protein</topology>
    </subcellularLocation>
</comment>
<organism evidence="8 9">
    <name type="scientific">Rhodococcus gordoniae</name>
    <dbReference type="NCBI Taxonomy" id="223392"/>
    <lineage>
        <taxon>Bacteria</taxon>
        <taxon>Bacillati</taxon>
        <taxon>Actinomycetota</taxon>
        <taxon>Actinomycetes</taxon>
        <taxon>Mycobacteriales</taxon>
        <taxon>Nocardiaceae</taxon>
        <taxon>Rhodococcus</taxon>
    </lineage>
</organism>
<reference evidence="8 9" key="1">
    <citation type="submission" date="2018-06" db="EMBL/GenBank/DDBJ databases">
        <authorList>
            <consortium name="Pathogen Informatics"/>
            <person name="Doyle S."/>
        </authorList>
    </citation>
    <scope>NUCLEOTIDE SEQUENCE [LARGE SCALE GENOMIC DNA]</scope>
    <source>
        <strain evidence="8 9">NCTC13296</strain>
    </source>
</reference>
<dbReference type="GO" id="GO:0005886">
    <property type="term" value="C:plasma membrane"/>
    <property type="evidence" value="ECO:0007669"/>
    <property type="project" value="UniProtKB-SubCell"/>
</dbReference>
<dbReference type="InterPro" id="IPR052027">
    <property type="entry name" value="PspC"/>
</dbReference>
<evidence type="ECO:0000313" key="8">
    <source>
        <dbReference type="EMBL" id="SUE15201.1"/>
    </source>
</evidence>
<dbReference type="AlphaFoldDB" id="A0A379LYT3"/>
<evidence type="ECO:0000259" key="7">
    <source>
        <dbReference type="Pfam" id="PF04024"/>
    </source>
</evidence>
<gene>
    <name evidence="8" type="ORF">NCTC13296_02058</name>
</gene>
<evidence type="ECO:0000313" key="9">
    <source>
        <dbReference type="Proteomes" id="UP000254569"/>
    </source>
</evidence>
<dbReference type="Proteomes" id="UP000254569">
    <property type="component" value="Unassembled WGS sequence"/>
</dbReference>
<feature type="domain" description="Phage shock protein PspC N-terminal" evidence="7">
    <location>
        <begin position="9"/>
        <end position="66"/>
    </location>
</feature>
<dbReference type="PANTHER" id="PTHR33885:SF3">
    <property type="entry name" value="PHAGE SHOCK PROTEIN C"/>
    <property type="match status" value="1"/>
</dbReference>
<keyword evidence="3 6" id="KW-0812">Transmembrane</keyword>
<accession>A0A379LYT3</accession>
<sequence length="67" mass="7316">MNFENRTPRPFTRSSSQRMLGGVCAGLAEYFGIDLNLVRAGALLTAFVTGGTAVLLYLALWMIVPEH</sequence>
<keyword evidence="2" id="KW-1003">Cell membrane</keyword>
<dbReference type="PANTHER" id="PTHR33885">
    <property type="entry name" value="PHAGE SHOCK PROTEIN C"/>
    <property type="match status" value="1"/>
</dbReference>
<evidence type="ECO:0000256" key="6">
    <source>
        <dbReference type="SAM" id="Phobius"/>
    </source>
</evidence>
<dbReference type="Pfam" id="PF04024">
    <property type="entry name" value="PspC"/>
    <property type="match status" value="1"/>
</dbReference>
<keyword evidence="9" id="KW-1185">Reference proteome</keyword>
<keyword evidence="5 6" id="KW-0472">Membrane</keyword>
<dbReference type="RefSeq" id="WP_064062654.1">
    <property type="nucleotide sequence ID" value="NZ_CP101467.1"/>
</dbReference>